<dbReference type="PATRIC" id="fig|1562970.3.peg.1988"/>
<dbReference type="InterPro" id="IPR035926">
    <property type="entry name" value="NusB-like_sf"/>
</dbReference>
<dbReference type="InterPro" id="IPR011605">
    <property type="entry name" value="NusB_fam"/>
</dbReference>
<evidence type="ECO:0000259" key="6">
    <source>
        <dbReference type="Pfam" id="PF01029"/>
    </source>
</evidence>
<dbReference type="SUPFAM" id="SSF48013">
    <property type="entry name" value="NusB-like"/>
    <property type="match status" value="1"/>
</dbReference>
<dbReference type="Gene3D" id="1.10.940.10">
    <property type="entry name" value="NusB-like"/>
    <property type="match status" value="1"/>
</dbReference>
<organism evidence="7 8">
    <name type="scientific">Fermentimonas caenicola</name>
    <dbReference type="NCBI Taxonomy" id="1562970"/>
    <lineage>
        <taxon>Bacteria</taxon>
        <taxon>Pseudomonadati</taxon>
        <taxon>Bacteroidota</taxon>
        <taxon>Bacteroidia</taxon>
        <taxon>Bacteroidales</taxon>
        <taxon>Dysgonomonadaceae</taxon>
        <taxon>Fermentimonas</taxon>
    </lineage>
</organism>
<dbReference type="InterPro" id="IPR006027">
    <property type="entry name" value="NusB_RsmB_TIM44"/>
</dbReference>
<evidence type="ECO:0000256" key="1">
    <source>
        <dbReference type="ARBA" id="ARBA00005952"/>
    </source>
</evidence>
<dbReference type="Pfam" id="PF01029">
    <property type="entry name" value="NusB"/>
    <property type="match status" value="1"/>
</dbReference>
<dbReference type="GO" id="GO:0005829">
    <property type="term" value="C:cytosol"/>
    <property type="evidence" value="ECO:0007669"/>
    <property type="project" value="TreeGrafter"/>
</dbReference>
<sequence length="308" mass="36885">MINRNLIRIRTVQLVYSWYQNTNRDLRKAEKELLFGLQKSYDLYYYMLQLMLEVTKVYEQRVEAKKNKFLPSEEDLNPNMNLLENKFIIQLSDNKQLQKYNLDRPQSWEENESYVKNLLEVILESETYKNYSQIQAPTYDEDREFWRKVFKQFICGSEELYDLLEDECIYWNDDIEIIQSFVLKTIKRFNENKGADQPLLPMFKDEEDKEYALKLLHETILGEKKFRDLIEENTDKWDFERIAVMDLIIMQVALAEIFTFESIPTSVSLNEYIDIAKSYSTPKSGTFINGILDAIVHKIKNENLIFKN</sequence>
<accession>A0A098C485</accession>
<dbReference type="PANTHER" id="PTHR11078">
    <property type="entry name" value="N UTILIZATION SUBSTANCE PROTEIN B-RELATED"/>
    <property type="match status" value="1"/>
</dbReference>
<dbReference type="HOGENOM" id="CLU_058797_0_0_10"/>
<evidence type="ECO:0000256" key="2">
    <source>
        <dbReference type="ARBA" id="ARBA00022814"/>
    </source>
</evidence>
<dbReference type="STRING" id="1562970.ING2E5B_2013"/>
<comment type="similarity">
    <text evidence="1">Belongs to the NusB family.</text>
</comment>
<keyword evidence="2" id="KW-0889">Transcription antitermination</keyword>
<dbReference type="AlphaFoldDB" id="A0A098C485"/>
<dbReference type="GO" id="GO:0003723">
    <property type="term" value="F:RNA binding"/>
    <property type="evidence" value="ECO:0007669"/>
    <property type="project" value="UniProtKB-KW"/>
</dbReference>
<evidence type="ECO:0000313" key="7">
    <source>
        <dbReference type="EMBL" id="CEA16742.1"/>
    </source>
</evidence>
<evidence type="ECO:0000256" key="4">
    <source>
        <dbReference type="ARBA" id="ARBA00023015"/>
    </source>
</evidence>
<evidence type="ECO:0000313" key="8">
    <source>
        <dbReference type="Proteomes" id="UP000032417"/>
    </source>
</evidence>
<dbReference type="PANTHER" id="PTHR11078:SF3">
    <property type="entry name" value="ANTITERMINATION NUSB DOMAIN-CONTAINING PROTEIN"/>
    <property type="match status" value="1"/>
</dbReference>
<dbReference type="OrthoDB" id="9787568at2"/>
<reference evidence="7 8" key="1">
    <citation type="submission" date="2014-08" db="EMBL/GenBank/DDBJ databases">
        <authorList>
            <person name="Wibberg D."/>
        </authorList>
    </citation>
    <scope>NUCLEOTIDE SEQUENCE [LARGE SCALE GENOMIC DNA]</scope>
    <source>
        <strain evidence="8">ING2-E5B</strain>
    </source>
</reference>
<keyword evidence="5" id="KW-0804">Transcription</keyword>
<feature type="domain" description="NusB/RsmB/TIM44" evidence="6">
    <location>
        <begin position="205"/>
        <end position="296"/>
    </location>
</feature>
<gene>
    <name evidence="7" type="ORF">ING2E5B_2013</name>
</gene>
<dbReference type="GO" id="GO:0031564">
    <property type="term" value="P:transcription antitermination"/>
    <property type="evidence" value="ECO:0007669"/>
    <property type="project" value="UniProtKB-KW"/>
</dbReference>
<dbReference type="GO" id="GO:0006353">
    <property type="term" value="P:DNA-templated transcription termination"/>
    <property type="evidence" value="ECO:0007669"/>
    <property type="project" value="InterPro"/>
</dbReference>
<proteinExistence type="inferred from homology"/>
<dbReference type="NCBIfam" id="TIGR01951">
    <property type="entry name" value="nusB"/>
    <property type="match status" value="1"/>
</dbReference>
<keyword evidence="3" id="KW-0694">RNA-binding</keyword>
<evidence type="ECO:0000256" key="5">
    <source>
        <dbReference type="ARBA" id="ARBA00023163"/>
    </source>
</evidence>
<keyword evidence="4" id="KW-0805">Transcription regulation</keyword>
<name>A0A098C485_9BACT</name>
<dbReference type="EMBL" id="LN515532">
    <property type="protein sequence ID" value="CEA16742.1"/>
    <property type="molecule type" value="Genomic_DNA"/>
</dbReference>
<evidence type="ECO:0000256" key="3">
    <source>
        <dbReference type="ARBA" id="ARBA00022884"/>
    </source>
</evidence>
<dbReference type="Proteomes" id="UP000032417">
    <property type="component" value="Chromosome 1"/>
</dbReference>
<protein>
    <recommendedName>
        <fullName evidence="6">NusB/RsmB/TIM44 domain-containing protein</fullName>
    </recommendedName>
</protein>
<keyword evidence="8" id="KW-1185">Reference proteome</keyword>
<dbReference type="KEGG" id="pbt:ING2E5B_2013"/>